<keyword evidence="3" id="KW-0963">Cytoplasm</keyword>
<comment type="subcellular location">
    <subcellularLocation>
        <location evidence="3">Cytoplasm</location>
    </subcellularLocation>
</comment>
<proteinExistence type="inferred from homology"/>
<dbReference type="AlphaFoldDB" id="A0A7C2FPI1"/>
<dbReference type="GO" id="GO:0003677">
    <property type="term" value="F:DNA binding"/>
    <property type="evidence" value="ECO:0007669"/>
    <property type="project" value="UniProtKB-UniRule"/>
</dbReference>
<keyword evidence="3" id="KW-0808">Transferase</keyword>
<dbReference type="HAMAP" id="MF_00192">
    <property type="entry name" value="RNApol_arch_Rpo6"/>
    <property type="match status" value="1"/>
</dbReference>
<keyword evidence="1 3" id="KW-0240">DNA-directed RNA polymerase</keyword>
<evidence type="ECO:0000313" key="4">
    <source>
        <dbReference type="EMBL" id="HEF87599.1"/>
    </source>
</evidence>
<dbReference type="EMBL" id="DSJT01000023">
    <property type="protein sequence ID" value="HEF87599.1"/>
    <property type="molecule type" value="Genomic_DNA"/>
</dbReference>
<organism evidence="4">
    <name type="scientific">Thermosphaera aggregans</name>
    <dbReference type="NCBI Taxonomy" id="54254"/>
    <lineage>
        <taxon>Archaea</taxon>
        <taxon>Thermoproteota</taxon>
        <taxon>Thermoprotei</taxon>
        <taxon>Desulfurococcales</taxon>
        <taxon>Desulfurococcaceae</taxon>
        <taxon>Thermosphaera</taxon>
    </lineage>
</organism>
<dbReference type="InterPro" id="IPR036161">
    <property type="entry name" value="RPB6/omega-like_sf"/>
</dbReference>
<comment type="function">
    <text evidence="3">DNA-dependent RNA polymerase (RNAP) catalyzes the transcription of DNA into RNA using the four ribonucleoside triphosphates as substrates.</text>
</comment>
<dbReference type="InterPro" id="IPR006110">
    <property type="entry name" value="Pol_omega/Rpo6/RPB6"/>
</dbReference>
<gene>
    <name evidence="3" type="primary">rpo6</name>
    <name evidence="3" type="synonym">rpoK</name>
    <name evidence="4" type="ORF">ENP55_04800</name>
</gene>
<comment type="subunit">
    <text evidence="3">Part of the RNA polymerase complex.</text>
</comment>
<sequence>MSVDVRRIYSEVFASRLTRFELARIIGARALQLSLGAPTLIDVTGLQIKDPVAVAIYELLKTSLPMSIRRRVEDGKYELIPVSKLISTDVRKYLSTILETWNISSRV</sequence>
<comment type="catalytic activity">
    <reaction evidence="3">
        <text>RNA(n) + a ribonucleoside 5'-triphosphate = RNA(n+1) + diphosphate</text>
        <dbReference type="Rhea" id="RHEA:21248"/>
        <dbReference type="Rhea" id="RHEA-COMP:14527"/>
        <dbReference type="Rhea" id="RHEA-COMP:17342"/>
        <dbReference type="ChEBI" id="CHEBI:33019"/>
        <dbReference type="ChEBI" id="CHEBI:61557"/>
        <dbReference type="ChEBI" id="CHEBI:140395"/>
        <dbReference type="EC" id="2.7.7.6"/>
    </reaction>
</comment>
<accession>A0A7C2FPI1</accession>
<dbReference type="NCBIfam" id="NF002208">
    <property type="entry name" value="PRK01099.1-3"/>
    <property type="match status" value="1"/>
</dbReference>
<comment type="caution">
    <text evidence="4">The sequence shown here is derived from an EMBL/GenBank/DDBJ whole genome shotgun (WGS) entry which is preliminary data.</text>
</comment>
<evidence type="ECO:0000256" key="3">
    <source>
        <dbReference type="HAMAP-Rule" id="MF_00192"/>
    </source>
</evidence>
<protein>
    <recommendedName>
        <fullName evidence="3">DNA-directed RNA polymerase subunit Rpo6</fullName>
        <ecNumber evidence="3">2.7.7.6</ecNumber>
    </recommendedName>
    <alternativeName>
        <fullName evidence="3">DNA-directed RNA polymerase subunit K</fullName>
    </alternativeName>
</protein>
<reference evidence="4" key="1">
    <citation type="journal article" date="2020" name="mSystems">
        <title>Genome- and Community-Level Interaction Insights into Carbon Utilization and Element Cycling Functions of Hydrothermarchaeota in Hydrothermal Sediment.</title>
        <authorList>
            <person name="Zhou Z."/>
            <person name="Liu Y."/>
            <person name="Xu W."/>
            <person name="Pan J."/>
            <person name="Luo Z.H."/>
            <person name="Li M."/>
        </authorList>
    </citation>
    <scope>NUCLEOTIDE SEQUENCE [LARGE SCALE GENOMIC DNA]</scope>
    <source>
        <strain evidence="4">SpSt-23</strain>
    </source>
</reference>
<dbReference type="PROSITE" id="PS01111">
    <property type="entry name" value="RNA_POL_K_14KD"/>
    <property type="match status" value="1"/>
</dbReference>
<dbReference type="PANTHER" id="PTHR47227:SF5">
    <property type="entry name" value="DNA-DIRECTED RNA POLYMERASES I, II, AND III SUBUNIT RPABC2"/>
    <property type="match status" value="1"/>
</dbReference>
<name>A0A7C2FPI1_9CREN</name>
<dbReference type="InterPro" id="IPR006111">
    <property type="entry name" value="Rpo6/Rpb6"/>
</dbReference>
<dbReference type="PANTHER" id="PTHR47227">
    <property type="entry name" value="DNA-DIRECTED RNA POLYMERASE SUBUNIT K"/>
    <property type="match status" value="1"/>
</dbReference>
<evidence type="ECO:0000256" key="2">
    <source>
        <dbReference type="ARBA" id="ARBA00023163"/>
    </source>
</evidence>
<dbReference type="InterPro" id="IPR020708">
    <property type="entry name" value="DNA-dir_RNA_polK_14-18kDa_CS"/>
</dbReference>
<dbReference type="SUPFAM" id="SSF63562">
    <property type="entry name" value="RPB6/omega subunit-like"/>
    <property type="match status" value="1"/>
</dbReference>
<keyword evidence="3" id="KW-0548">Nucleotidyltransferase</keyword>
<dbReference type="NCBIfam" id="NF002207">
    <property type="entry name" value="PRK01099.1-2"/>
    <property type="match status" value="1"/>
</dbReference>
<dbReference type="Pfam" id="PF01192">
    <property type="entry name" value="RNA_pol_Rpb6"/>
    <property type="match status" value="1"/>
</dbReference>
<comment type="similarity">
    <text evidence="3">Belongs to the archaeal Rpo6/eukaryotic RPB6 RNA polymerase subunit family.</text>
</comment>
<keyword evidence="2 3" id="KW-0804">Transcription</keyword>
<dbReference type="GO" id="GO:0000428">
    <property type="term" value="C:DNA-directed RNA polymerase complex"/>
    <property type="evidence" value="ECO:0007669"/>
    <property type="project" value="UniProtKB-KW"/>
</dbReference>
<evidence type="ECO:0000256" key="1">
    <source>
        <dbReference type="ARBA" id="ARBA00022478"/>
    </source>
</evidence>
<dbReference type="GO" id="GO:0006366">
    <property type="term" value="P:transcription by RNA polymerase II"/>
    <property type="evidence" value="ECO:0007669"/>
    <property type="project" value="TreeGrafter"/>
</dbReference>
<dbReference type="Gene3D" id="3.90.940.10">
    <property type="match status" value="1"/>
</dbReference>
<dbReference type="GO" id="GO:0006360">
    <property type="term" value="P:transcription by RNA polymerase I"/>
    <property type="evidence" value="ECO:0007669"/>
    <property type="project" value="TreeGrafter"/>
</dbReference>
<dbReference type="EC" id="2.7.7.6" evidence="3"/>
<dbReference type="GO" id="GO:0042797">
    <property type="term" value="P:tRNA transcription by RNA polymerase III"/>
    <property type="evidence" value="ECO:0007669"/>
    <property type="project" value="TreeGrafter"/>
</dbReference>
<dbReference type="GO" id="GO:0005737">
    <property type="term" value="C:cytoplasm"/>
    <property type="evidence" value="ECO:0007669"/>
    <property type="project" value="UniProtKB-SubCell"/>
</dbReference>
<dbReference type="GO" id="GO:0003899">
    <property type="term" value="F:DNA-directed RNA polymerase activity"/>
    <property type="evidence" value="ECO:0007669"/>
    <property type="project" value="UniProtKB-UniRule"/>
</dbReference>